<feature type="transmembrane region" description="Helical" evidence="1">
    <location>
        <begin position="39"/>
        <end position="59"/>
    </location>
</feature>
<feature type="transmembrane region" description="Helical" evidence="1">
    <location>
        <begin position="98"/>
        <end position="118"/>
    </location>
</feature>
<keyword evidence="1" id="KW-0472">Membrane</keyword>
<feature type="transmembrane region" description="Helical" evidence="1">
    <location>
        <begin position="71"/>
        <end position="92"/>
    </location>
</feature>
<name>A0ABW1L1J9_9PROT</name>
<feature type="transmembrane region" description="Helical" evidence="1">
    <location>
        <begin position="125"/>
        <end position="146"/>
    </location>
</feature>
<reference evidence="2 3" key="1">
    <citation type="submission" date="2024-09" db="EMBL/GenBank/DDBJ databases">
        <authorList>
            <person name="Zhang Z.-H."/>
        </authorList>
    </citation>
    <scope>NUCLEOTIDE SEQUENCE [LARGE SCALE GENOMIC DNA]</scope>
    <source>
        <strain evidence="2 3">HHTR114</strain>
    </source>
</reference>
<evidence type="ECO:0000256" key="1">
    <source>
        <dbReference type="SAM" id="Phobius"/>
    </source>
</evidence>
<gene>
    <name evidence="2" type="ORF">ACFMB1_14755</name>
</gene>
<keyword evidence="1" id="KW-1133">Transmembrane helix</keyword>
<proteinExistence type="predicted"/>
<dbReference type="RefSeq" id="WP_379881936.1">
    <property type="nucleotide sequence ID" value="NZ_JBHPON010000002.1"/>
</dbReference>
<protein>
    <recommendedName>
        <fullName evidence="4">DUF4345 domain-containing protein</fullName>
    </recommendedName>
</protein>
<accession>A0ABW1L1J9</accession>
<dbReference type="Proteomes" id="UP001596116">
    <property type="component" value="Unassembled WGS sequence"/>
</dbReference>
<keyword evidence="3" id="KW-1185">Reference proteome</keyword>
<keyword evidence="1" id="KW-0812">Transmembrane</keyword>
<sequence length="152" mass="15795">MNPAMLALMGTTFFLVMITVALAGASLGVTAMLSPRGRALWIYGQLALMAGIYVGFALTGIDPAGIVLRPALSALVVEGLAALLFVLLGLSVLQSGRVWLLGALILAHGGADVAHLLMKADHSPAWYAFLCAIYDAIVGTGAIWFLSGPKKD</sequence>
<organism evidence="2 3">
    <name type="scientific">Hyphococcus aureus</name>
    <dbReference type="NCBI Taxonomy" id="2666033"/>
    <lineage>
        <taxon>Bacteria</taxon>
        <taxon>Pseudomonadati</taxon>
        <taxon>Pseudomonadota</taxon>
        <taxon>Alphaproteobacteria</taxon>
        <taxon>Parvularculales</taxon>
        <taxon>Parvularculaceae</taxon>
        <taxon>Hyphococcus</taxon>
    </lineage>
</organism>
<evidence type="ECO:0000313" key="2">
    <source>
        <dbReference type="EMBL" id="MFC6036816.1"/>
    </source>
</evidence>
<evidence type="ECO:0008006" key="4">
    <source>
        <dbReference type="Google" id="ProtNLM"/>
    </source>
</evidence>
<comment type="caution">
    <text evidence="2">The sequence shown here is derived from an EMBL/GenBank/DDBJ whole genome shotgun (WGS) entry which is preliminary data.</text>
</comment>
<evidence type="ECO:0000313" key="3">
    <source>
        <dbReference type="Proteomes" id="UP001596116"/>
    </source>
</evidence>
<dbReference type="EMBL" id="JBHPON010000002">
    <property type="protein sequence ID" value="MFC6036816.1"/>
    <property type="molecule type" value="Genomic_DNA"/>
</dbReference>